<evidence type="ECO:0000256" key="2">
    <source>
        <dbReference type="SAM" id="Phobius"/>
    </source>
</evidence>
<gene>
    <name evidence="3" type="ORF">SOCEGT47_053600</name>
</gene>
<dbReference type="OrthoDB" id="5488012at2"/>
<feature type="compositionally biased region" description="Basic and acidic residues" evidence="1">
    <location>
        <begin position="356"/>
        <end position="365"/>
    </location>
</feature>
<protein>
    <submittedName>
        <fullName evidence="3">Exported glycine/glutamine-rich protein</fullName>
    </submittedName>
</protein>
<organism evidence="3 4">
    <name type="scientific">Sorangium cellulosum</name>
    <name type="common">Polyangium cellulosum</name>
    <dbReference type="NCBI Taxonomy" id="56"/>
    <lineage>
        <taxon>Bacteria</taxon>
        <taxon>Pseudomonadati</taxon>
        <taxon>Myxococcota</taxon>
        <taxon>Polyangia</taxon>
        <taxon>Polyangiales</taxon>
        <taxon>Polyangiaceae</taxon>
        <taxon>Sorangium</taxon>
    </lineage>
</organism>
<keyword evidence="2" id="KW-1133">Transmembrane helix</keyword>
<feature type="transmembrane region" description="Helical" evidence="2">
    <location>
        <begin position="65"/>
        <end position="82"/>
    </location>
</feature>
<feature type="compositionally biased region" description="Polar residues" evidence="1">
    <location>
        <begin position="576"/>
        <end position="585"/>
    </location>
</feature>
<dbReference type="RefSeq" id="WP_129351353.1">
    <property type="nucleotide sequence ID" value="NZ_CP012670.1"/>
</dbReference>
<evidence type="ECO:0000256" key="1">
    <source>
        <dbReference type="SAM" id="MobiDB-lite"/>
    </source>
</evidence>
<feature type="compositionally biased region" description="Gly residues" evidence="1">
    <location>
        <begin position="523"/>
        <end position="557"/>
    </location>
</feature>
<name>A0A4P2Q5Z3_SORCE</name>
<feature type="region of interest" description="Disordered" evidence="1">
    <location>
        <begin position="342"/>
        <end position="365"/>
    </location>
</feature>
<keyword evidence="2" id="KW-0812">Transmembrane</keyword>
<dbReference type="EMBL" id="CP012670">
    <property type="protein sequence ID" value="AUX24820.1"/>
    <property type="molecule type" value="Genomic_DNA"/>
</dbReference>
<dbReference type="AlphaFoldDB" id="A0A4P2Q5Z3"/>
<feature type="region of interest" description="Disordered" evidence="1">
    <location>
        <begin position="447"/>
        <end position="585"/>
    </location>
</feature>
<evidence type="ECO:0000313" key="3">
    <source>
        <dbReference type="EMBL" id="AUX24820.1"/>
    </source>
</evidence>
<sequence length="640" mass="70236">MSDSRTKHLDRIRRAAFAVELRLRLGRALRALPSALTLALAIAAGTLAVHKALPGQLSELRTRQILVGAGLLVLATLALAMLRRLPPRSGTMALDRHHGLSDRLTNALAFEALPPAQRTPLMEAAIDDACEHAAGLRPAGAAPLAFPRDLAASAAVALGLLAVALLEVRTPRKVAPVAQTIDALTMSPDDIELFKDAAKALDRQDQSPEVKAAVERFNQLIEDIANKRLDRTEAFRRMEAIERELLKGAEADLKALEEALKETGIDLKRSELTKSAGESLEKKDLEKAKRDLKELAEKLRDKKQKLNKAELERLRKALAEAASRRKEALAAINEKRAEAREQLLKQKQKAAASDPQRSEEERLLRKKERELERLDRDAEQKERTGRQLDRLDRELAKAAEDLLRDLGMSADDLEQAAEDINRMQQEEMSEKEKEELRQRLEELRELLRQQGQGGQQRMARMLRFGKRARGNQGGGDEQQGQGQGQKGQGNGEQEGQGGQGKDGQGQGQQWVIGPGGKKILLPGGQGQGQNGQGGDKGNSGGNQPGGDGAGSGRGGEVAGKRTDPKMGTQDVHAQGLDTQQGPSNSEVILSAAERGFKGTGYKKVFTDYHTVAEQQINKDQIPDGYRFYVNRYFQLIRPRE</sequence>
<dbReference type="Proteomes" id="UP000295781">
    <property type="component" value="Chromosome"/>
</dbReference>
<proteinExistence type="predicted"/>
<accession>A0A4P2Q5Z3</accession>
<feature type="compositionally biased region" description="Gly residues" evidence="1">
    <location>
        <begin position="471"/>
        <end position="506"/>
    </location>
</feature>
<keyword evidence="2" id="KW-0472">Membrane</keyword>
<evidence type="ECO:0000313" key="4">
    <source>
        <dbReference type="Proteomes" id="UP000295781"/>
    </source>
</evidence>
<reference evidence="3 4" key="1">
    <citation type="submission" date="2015-09" db="EMBL/GenBank/DDBJ databases">
        <title>Sorangium comparison.</title>
        <authorList>
            <person name="Zaburannyi N."/>
            <person name="Bunk B."/>
            <person name="Overmann J."/>
            <person name="Mueller R."/>
        </authorList>
    </citation>
    <scope>NUCLEOTIDE SEQUENCE [LARGE SCALE GENOMIC DNA]</scope>
    <source>
        <strain evidence="3 4">So ceGT47</strain>
    </source>
</reference>
<feature type="transmembrane region" description="Helical" evidence="2">
    <location>
        <begin position="31"/>
        <end position="53"/>
    </location>
</feature>